<sequence>MYLEMDREKRKRIIVVSLVTIFILFINFAPKIIYVNITRSLPLGIYLAIPGMNIRRGDIVVYEPPTRVYTFMKERAYGKGNEQFLKRVGAIAGDSYGVMDGVLLINGEEKGLIKEFDSSGNPMPVMTGLHVVPDGQFLPLGDQVNSLDGRYTGPVPVGKIITRVVPVLTEW</sequence>
<dbReference type="GO" id="GO:0004252">
    <property type="term" value="F:serine-type endopeptidase activity"/>
    <property type="evidence" value="ECO:0007669"/>
    <property type="project" value="InterPro"/>
</dbReference>
<protein>
    <recommendedName>
        <fullName evidence="3">Signal peptidase I</fullName>
        <ecNumber evidence="3">3.4.21.89</ecNumber>
    </recommendedName>
</protein>
<keyword evidence="3 5" id="KW-0378">Hydrolase</keyword>
<comment type="similarity">
    <text evidence="2 3">Belongs to the peptidase S26 family.</text>
</comment>
<dbReference type="SUPFAM" id="SSF51306">
    <property type="entry name" value="LexA/Signal peptidase"/>
    <property type="match status" value="1"/>
</dbReference>
<dbReference type="PANTHER" id="PTHR43390:SF1">
    <property type="entry name" value="CHLOROPLAST PROCESSING PEPTIDASE"/>
    <property type="match status" value="1"/>
</dbReference>
<evidence type="ECO:0000313" key="5">
    <source>
        <dbReference type="EMBL" id="MBE6084718.1"/>
    </source>
</evidence>
<reference evidence="5" key="1">
    <citation type="submission" date="2019-04" db="EMBL/GenBank/DDBJ databases">
        <title>Evolution of Biomass-Degrading Anaerobic Consortia Revealed by Metagenomics.</title>
        <authorList>
            <person name="Peng X."/>
        </authorList>
    </citation>
    <scope>NUCLEOTIDE SEQUENCE</scope>
    <source>
        <strain evidence="5">SIG242</strain>
    </source>
</reference>
<dbReference type="AlphaFoldDB" id="A0A927ZYN1"/>
<dbReference type="InterPro" id="IPR000223">
    <property type="entry name" value="Pept_S26A_signal_pept_1"/>
</dbReference>
<dbReference type="RefSeq" id="WP_303668791.1">
    <property type="nucleotide sequence ID" value="NZ_SVCA01000003.1"/>
</dbReference>
<feature type="domain" description="Peptidase S26" evidence="4">
    <location>
        <begin position="12"/>
        <end position="165"/>
    </location>
</feature>
<keyword evidence="3" id="KW-0812">Transmembrane</keyword>
<keyword evidence="3" id="KW-1133">Transmembrane helix</keyword>
<keyword evidence="3" id="KW-0472">Membrane</keyword>
<gene>
    <name evidence="5" type="primary">lepB</name>
    <name evidence="5" type="ORF">E7203_04510</name>
</gene>
<dbReference type="NCBIfam" id="TIGR02227">
    <property type="entry name" value="sigpep_I_bact"/>
    <property type="match status" value="1"/>
</dbReference>
<dbReference type="GO" id="GO:0006465">
    <property type="term" value="P:signal peptide processing"/>
    <property type="evidence" value="ECO:0007669"/>
    <property type="project" value="InterPro"/>
</dbReference>
<name>A0A927ZYN1_SELRU</name>
<dbReference type="GO" id="GO:0005886">
    <property type="term" value="C:plasma membrane"/>
    <property type="evidence" value="ECO:0007669"/>
    <property type="project" value="UniProtKB-SubCell"/>
</dbReference>
<comment type="catalytic activity">
    <reaction evidence="3">
        <text>Cleavage of hydrophobic, N-terminal signal or leader sequences from secreted and periplasmic proteins.</text>
        <dbReference type="EC" id="3.4.21.89"/>
    </reaction>
</comment>
<comment type="subcellular location">
    <subcellularLocation>
        <location evidence="1">Cell membrane</location>
        <topology evidence="1">Single-pass type II membrane protein</topology>
    </subcellularLocation>
    <subcellularLocation>
        <location evidence="3">Membrane</location>
        <topology evidence="3">Single-pass type II membrane protein</topology>
    </subcellularLocation>
</comment>
<dbReference type="PANTHER" id="PTHR43390">
    <property type="entry name" value="SIGNAL PEPTIDASE I"/>
    <property type="match status" value="1"/>
</dbReference>
<dbReference type="InterPro" id="IPR019533">
    <property type="entry name" value="Peptidase_S26"/>
</dbReference>
<dbReference type="Pfam" id="PF10502">
    <property type="entry name" value="Peptidase_S26"/>
    <property type="match status" value="1"/>
</dbReference>
<dbReference type="EC" id="3.4.21.89" evidence="3"/>
<dbReference type="EMBL" id="SVCA01000003">
    <property type="protein sequence ID" value="MBE6084718.1"/>
    <property type="molecule type" value="Genomic_DNA"/>
</dbReference>
<evidence type="ECO:0000256" key="1">
    <source>
        <dbReference type="ARBA" id="ARBA00004401"/>
    </source>
</evidence>
<evidence type="ECO:0000256" key="3">
    <source>
        <dbReference type="RuleBase" id="RU362042"/>
    </source>
</evidence>
<organism evidence="5 6">
    <name type="scientific">Selenomonas ruminantium</name>
    <dbReference type="NCBI Taxonomy" id="971"/>
    <lineage>
        <taxon>Bacteria</taxon>
        <taxon>Bacillati</taxon>
        <taxon>Bacillota</taxon>
        <taxon>Negativicutes</taxon>
        <taxon>Selenomonadales</taxon>
        <taxon>Selenomonadaceae</taxon>
        <taxon>Selenomonas</taxon>
    </lineage>
</organism>
<comment type="caution">
    <text evidence="5">The sequence shown here is derived from an EMBL/GenBank/DDBJ whole genome shotgun (WGS) entry which is preliminary data.</text>
</comment>
<dbReference type="InterPro" id="IPR036286">
    <property type="entry name" value="LexA/Signal_pep-like_sf"/>
</dbReference>
<evidence type="ECO:0000256" key="2">
    <source>
        <dbReference type="ARBA" id="ARBA00009370"/>
    </source>
</evidence>
<accession>A0A927ZYN1</accession>
<dbReference type="GO" id="GO:0009003">
    <property type="term" value="F:signal peptidase activity"/>
    <property type="evidence" value="ECO:0007669"/>
    <property type="project" value="UniProtKB-EC"/>
</dbReference>
<evidence type="ECO:0000259" key="4">
    <source>
        <dbReference type="Pfam" id="PF10502"/>
    </source>
</evidence>
<proteinExistence type="inferred from homology"/>
<feature type="transmembrane region" description="Helical" evidence="3">
    <location>
        <begin position="12"/>
        <end position="30"/>
    </location>
</feature>
<evidence type="ECO:0000313" key="6">
    <source>
        <dbReference type="Proteomes" id="UP000772151"/>
    </source>
</evidence>
<dbReference type="Proteomes" id="UP000772151">
    <property type="component" value="Unassembled WGS sequence"/>
</dbReference>
<dbReference type="Gene3D" id="2.10.109.10">
    <property type="entry name" value="Umud Fragment, subunit A"/>
    <property type="match status" value="1"/>
</dbReference>
<keyword evidence="3" id="KW-0645">Protease</keyword>